<keyword evidence="9" id="KW-1185">Reference proteome</keyword>
<dbReference type="EMBL" id="JACEIO010000023">
    <property type="protein sequence ID" value="MBA4537539.1"/>
    <property type="molecule type" value="Genomic_DNA"/>
</dbReference>
<evidence type="ECO:0000256" key="2">
    <source>
        <dbReference type="ARBA" id="ARBA00007581"/>
    </source>
</evidence>
<dbReference type="Pfam" id="PF02900">
    <property type="entry name" value="LigB"/>
    <property type="match status" value="1"/>
</dbReference>
<accession>A0A6B3W1L1</accession>
<dbReference type="GO" id="GO:0008198">
    <property type="term" value="F:ferrous iron binding"/>
    <property type="evidence" value="ECO:0007669"/>
    <property type="project" value="InterPro"/>
</dbReference>
<evidence type="ECO:0000256" key="1">
    <source>
        <dbReference type="ARBA" id="ARBA00001947"/>
    </source>
</evidence>
<organism evidence="8 9">
    <name type="scientific">Bacillus aquiflavi</name>
    <dbReference type="NCBI Taxonomy" id="2672567"/>
    <lineage>
        <taxon>Bacteria</taxon>
        <taxon>Bacillati</taxon>
        <taxon>Bacillota</taxon>
        <taxon>Bacilli</taxon>
        <taxon>Bacillales</taxon>
        <taxon>Bacillaceae</taxon>
        <taxon>Bacillus</taxon>
    </lineage>
</organism>
<evidence type="ECO:0000313" key="10">
    <source>
        <dbReference type="Proteomes" id="UP000570010"/>
    </source>
</evidence>
<comment type="similarity">
    <text evidence="2">Belongs to the DODA-type extradiol aromatic ring-opening dioxygenase family.</text>
</comment>
<comment type="cofactor">
    <cofactor evidence="1">
        <name>Zn(2+)</name>
        <dbReference type="ChEBI" id="CHEBI:29105"/>
    </cofactor>
</comment>
<protein>
    <submittedName>
        <fullName evidence="8">Dioxygenase</fullName>
    </submittedName>
</protein>
<dbReference type="GO" id="GO:0016702">
    <property type="term" value="F:oxidoreductase activity, acting on single donors with incorporation of molecular oxygen, incorporation of two atoms of oxygen"/>
    <property type="evidence" value="ECO:0007669"/>
    <property type="project" value="UniProtKB-ARBA"/>
</dbReference>
<keyword evidence="4" id="KW-0862">Zinc</keyword>
<proteinExistence type="inferred from homology"/>
<dbReference type="CDD" id="cd07363">
    <property type="entry name" value="45_DOPA_Dioxygenase"/>
    <property type="match status" value="1"/>
</dbReference>
<dbReference type="GO" id="GO:0008270">
    <property type="term" value="F:zinc ion binding"/>
    <property type="evidence" value="ECO:0007669"/>
    <property type="project" value="InterPro"/>
</dbReference>
<dbReference type="InterPro" id="IPR004183">
    <property type="entry name" value="Xdiol_dOase_suB"/>
</dbReference>
<dbReference type="PANTHER" id="PTHR30096">
    <property type="entry name" value="4,5-DOPA DIOXYGENASE EXTRADIOL-LIKE PROTEIN"/>
    <property type="match status" value="1"/>
</dbReference>
<dbReference type="SUPFAM" id="SSF53213">
    <property type="entry name" value="LigB-like"/>
    <property type="match status" value="1"/>
</dbReference>
<evidence type="ECO:0000259" key="6">
    <source>
        <dbReference type="Pfam" id="PF02900"/>
    </source>
</evidence>
<dbReference type="Proteomes" id="UP000570010">
    <property type="component" value="Unassembled WGS sequence"/>
</dbReference>
<evidence type="ECO:0000313" key="9">
    <source>
        <dbReference type="Proteomes" id="UP000472971"/>
    </source>
</evidence>
<dbReference type="Gene3D" id="3.40.830.10">
    <property type="entry name" value="LigB-like"/>
    <property type="match status" value="1"/>
</dbReference>
<dbReference type="Proteomes" id="UP000472971">
    <property type="component" value="Unassembled WGS sequence"/>
</dbReference>
<gene>
    <name evidence="8" type="ORF">G4D64_09840</name>
    <name evidence="7" type="ORF">H1Z61_10445</name>
</gene>
<evidence type="ECO:0000313" key="7">
    <source>
        <dbReference type="EMBL" id="MBA4537539.1"/>
    </source>
</evidence>
<reference evidence="8 9" key="1">
    <citation type="submission" date="2020-02" db="EMBL/GenBank/DDBJ databases">
        <title>Bacillus aquiflavi sp. nov., isolated from yellow water of strong flavor Chinese baijiu in Yibin region of China.</title>
        <authorList>
            <person name="Xie J."/>
        </authorList>
    </citation>
    <scope>NUCLEOTIDE SEQUENCE [LARGE SCALE GENOMIC DNA]</scope>
    <source>
        <strain evidence="8 9">3H-10</strain>
    </source>
</reference>
<name>A0A6B3W1L1_9BACI</name>
<dbReference type="AlphaFoldDB" id="A0A6B3W1L1"/>
<keyword evidence="5" id="KW-0560">Oxidoreductase</keyword>
<keyword evidence="8" id="KW-0223">Dioxygenase</keyword>
<comment type="caution">
    <text evidence="8">The sequence shown here is derived from an EMBL/GenBank/DDBJ whole genome shotgun (WGS) entry which is preliminary data.</text>
</comment>
<evidence type="ECO:0000313" key="8">
    <source>
        <dbReference type="EMBL" id="NEY81796.1"/>
    </source>
</evidence>
<sequence>MMPALFVSHGAPTLAIENNEYTKCLQELGKSYPKPKAIVVFSAHWESSILSVSVTDEIYETIYDFMGFPAELYQIDYRARGDKQIAEKIIGLFGENGLQVRGNKTRGLDHGVWVILKHMYPEADIPVINISVSPNLQPKEQYLIGHALQQLREDNVLIIGSGGITHNLREIGWGETEPYQWSFEFDSWVIDQVLKWDTKSLFNYEEEAPHAKRAVPRNEHFIPLFMAMGSADNMKKASIIYRGYRYGSLSMIVFKFH</sequence>
<reference evidence="7 10" key="2">
    <citation type="submission" date="2020-07" db="EMBL/GenBank/DDBJ databases">
        <authorList>
            <person name="Feng H."/>
        </authorList>
    </citation>
    <scope>NUCLEOTIDE SEQUENCE [LARGE SCALE GENOMIC DNA]</scope>
    <source>
        <strain evidence="10">s-12</strain>
        <strain evidence="7">S-12</strain>
    </source>
</reference>
<evidence type="ECO:0000256" key="4">
    <source>
        <dbReference type="ARBA" id="ARBA00022833"/>
    </source>
</evidence>
<dbReference type="PIRSF" id="PIRSF006157">
    <property type="entry name" value="Doxgns_DODA"/>
    <property type="match status" value="1"/>
</dbReference>
<keyword evidence="3" id="KW-0479">Metal-binding</keyword>
<dbReference type="InterPro" id="IPR014436">
    <property type="entry name" value="Extradiol_dOase_DODA"/>
</dbReference>
<dbReference type="PANTHER" id="PTHR30096:SF0">
    <property type="entry name" value="4,5-DOPA DIOXYGENASE EXTRADIOL-LIKE PROTEIN"/>
    <property type="match status" value="1"/>
</dbReference>
<evidence type="ECO:0000256" key="3">
    <source>
        <dbReference type="ARBA" id="ARBA00022723"/>
    </source>
</evidence>
<dbReference type="EMBL" id="JAAIWN010000021">
    <property type="protein sequence ID" value="NEY81796.1"/>
    <property type="molecule type" value="Genomic_DNA"/>
</dbReference>
<evidence type="ECO:0000256" key="5">
    <source>
        <dbReference type="ARBA" id="ARBA00023002"/>
    </source>
</evidence>
<feature type="domain" description="Extradiol ring-cleavage dioxygenase class III enzyme subunit B" evidence="6">
    <location>
        <begin position="4"/>
        <end position="240"/>
    </location>
</feature>